<evidence type="ECO:0000313" key="6">
    <source>
        <dbReference type="EMBL" id="SHJ84612.1"/>
    </source>
</evidence>
<gene>
    <name evidence="6" type="ORF">SAMN04488513_11056</name>
</gene>
<accession>A0A1M6MMC5</accession>
<keyword evidence="2" id="KW-0285">Flavoprotein</keyword>
<dbReference type="Pfam" id="PF12766">
    <property type="entry name" value="Pyridox_oxase_2"/>
    <property type="match status" value="1"/>
</dbReference>
<keyword evidence="7" id="KW-1185">Reference proteome</keyword>
<name>A0A1M6MMC5_9FLAO</name>
<comment type="cofactor">
    <cofactor evidence="1">
        <name>FMN</name>
        <dbReference type="ChEBI" id="CHEBI:58210"/>
    </cofactor>
</comment>
<dbReference type="Gene3D" id="2.30.110.10">
    <property type="entry name" value="Electron Transport, Fmn-binding Protein, Chain A"/>
    <property type="match status" value="1"/>
</dbReference>
<sequence length="181" mass="21449">MTDRIWEELRNELILGASQKGHPFRYCTFATVGFEHLPRLRTVVVRHVSDRLNLTFYTDRRSKKVIHIKENNKVSMLFYHPEKLLQLKIEGLASLVRDDKRLNAYLKNIEADHLKDYTTHIAPGSAIGSPDEIEYLDKNNYFCAIEMEPFKIEYLKLQRPSHLRVRFSKEDDRWNSEFLVP</sequence>
<dbReference type="OrthoDB" id="1493996at2"/>
<protein>
    <submittedName>
        <fullName evidence="6">Pyridoxine/pyridoxamine 5'-phosphate oxidase</fullName>
    </submittedName>
</protein>
<dbReference type="GO" id="GO:0004733">
    <property type="term" value="F:pyridoxamine phosphate oxidase activity"/>
    <property type="evidence" value="ECO:0007669"/>
    <property type="project" value="InterPro"/>
</dbReference>
<evidence type="ECO:0000313" key="7">
    <source>
        <dbReference type="Proteomes" id="UP000184543"/>
    </source>
</evidence>
<evidence type="ECO:0000256" key="2">
    <source>
        <dbReference type="ARBA" id="ARBA00022630"/>
    </source>
</evidence>
<evidence type="ECO:0000259" key="5">
    <source>
        <dbReference type="Pfam" id="PF12766"/>
    </source>
</evidence>
<dbReference type="RefSeq" id="WP_072995244.1">
    <property type="nucleotide sequence ID" value="NZ_FQYU01000010.1"/>
</dbReference>
<evidence type="ECO:0000256" key="1">
    <source>
        <dbReference type="ARBA" id="ARBA00001917"/>
    </source>
</evidence>
<dbReference type="STRING" id="192903.SAMN04488513_11056"/>
<dbReference type="InterPro" id="IPR012349">
    <property type="entry name" value="Split_barrel_FMN-bd"/>
</dbReference>
<dbReference type="InterPro" id="IPR000659">
    <property type="entry name" value="Pyridox_Oxase"/>
</dbReference>
<keyword evidence="4" id="KW-0560">Oxidoreductase</keyword>
<reference evidence="7" key="1">
    <citation type="submission" date="2016-11" db="EMBL/GenBank/DDBJ databases">
        <authorList>
            <person name="Varghese N."/>
            <person name="Submissions S."/>
        </authorList>
    </citation>
    <scope>NUCLEOTIDE SEQUENCE [LARGE SCALE GENOMIC DNA]</scope>
    <source>
        <strain evidence="7">DSM 19858</strain>
    </source>
</reference>
<dbReference type="GO" id="GO:0008615">
    <property type="term" value="P:pyridoxine biosynthetic process"/>
    <property type="evidence" value="ECO:0007669"/>
    <property type="project" value="InterPro"/>
</dbReference>
<dbReference type="InterPro" id="IPR024624">
    <property type="entry name" value="Pyridox_Oxase_Alr4036_FMN-bd"/>
</dbReference>
<dbReference type="EMBL" id="FQYU01000010">
    <property type="protein sequence ID" value="SHJ84612.1"/>
    <property type="molecule type" value="Genomic_DNA"/>
</dbReference>
<keyword evidence="3" id="KW-0288">FMN</keyword>
<dbReference type="Proteomes" id="UP000184543">
    <property type="component" value="Unassembled WGS sequence"/>
</dbReference>
<dbReference type="PANTHER" id="PTHR10851">
    <property type="entry name" value="PYRIDOXINE-5-PHOSPHATE OXIDASE"/>
    <property type="match status" value="1"/>
</dbReference>
<dbReference type="AlphaFoldDB" id="A0A1M6MMC5"/>
<organism evidence="6 7">
    <name type="scientific">Pseudozobellia thermophila</name>
    <dbReference type="NCBI Taxonomy" id="192903"/>
    <lineage>
        <taxon>Bacteria</taxon>
        <taxon>Pseudomonadati</taxon>
        <taxon>Bacteroidota</taxon>
        <taxon>Flavobacteriia</taxon>
        <taxon>Flavobacteriales</taxon>
        <taxon>Flavobacteriaceae</taxon>
        <taxon>Pseudozobellia</taxon>
    </lineage>
</organism>
<proteinExistence type="predicted"/>
<evidence type="ECO:0000256" key="4">
    <source>
        <dbReference type="ARBA" id="ARBA00023002"/>
    </source>
</evidence>
<feature type="domain" description="Pyridoxamine 5'-phosphate oxidase Alr4036 family FMN-binding" evidence="5">
    <location>
        <begin position="17"/>
        <end position="95"/>
    </location>
</feature>
<evidence type="ECO:0000256" key="3">
    <source>
        <dbReference type="ARBA" id="ARBA00022643"/>
    </source>
</evidence>
<dbReference type="GO" id="GO:0010181">
    <property type="term" value="F:FMN binding"/>
    <property type="evidence" value="ECO:0007669"/>
    <property type="project" value="InterPro"/>
</dbReference>
<dbReference type="PANTHER" id="PTHR10851:SF3">
    <property type="entry name" value="PYRIDOXINE_PYRIDOXAMINE 5'-PHOSPHATE OXIDASE 2"/>
    <property type="match status" value="1"/>
</dbReference>
<dbReference type="SUPFAM" id="SSF50475">
    <property type="entry name" value="FMN-binding split barrel"/>
    <property type="match status" value="1"/>
</dbReference>